<dbReference type="EMBL" id="LUTY01000338">
    <property type="protein sequence ID" value="OAD23491.1"/>
    <property type="molecule type" value="Genomic_DNA"/>
</dbReference>
<dbReference type="Proteomes" id="UP000076962">
    <property type="component" value="Unassembled WGS sequence"/>
</dbReference>
<dbReference type="Pfam" id="PF22518">
    <property type="entry name" value="DUF6997"/>
    <property type="match status" value="1"/>
</dbReference>
<keyword evidence="3" id="KW-1185">Reference proteome</keyword>
<gene>
    <name evidence="2" type="ORF">THIOM_000678</name>
</gene>
<proteinExistence type="predicted"/>
<name>A0A176S5W1_9GAMM</name>
<organism evidence="2 3">
    <name type="scientific">Candidatus Thiomargarita nelsonii</name>
    <dbReference type="NCBI Taxonomy" id="1003181"/>
    <lineage>
        <taxon>Bacteria</taxon>
        <taxon>Pseudomonadati</taxon>
        <taxon>Pseudomonadota</taxon>
        <taxon>Gammaproteobacteria</taxon>
        <taxon>Thiotrichales</taxon>
        <taxon>Thiotrichaceae</taxon>
        <taxon>Thiomargarita</taxon>
    </lineage>
</organism>
<feature type="non-terminal residue" evidence="2">
    <location>
        <position position="1"/>
    </location>
</feature>
<evidence type="ECO:0000313" key="2">
    <source>
        <dbReference type="EMBL" id="OAD23491.1"/>
    </source>
</evidence>
<protein>
    <recommendedName>
        <fullName evidence="1">DUF6997 domain-containing protein</fullName>
    </recommendedName>
</protein>
<dbReference type="InterPro" id="IPR054266">
    <property type="entry name" value="DUF6997"/>
</dbReference>
<sequence length="93" mass="11117">NVAVLFVQKYGAGYEGKNKVALIEAKNSKTTNTIIRQLFYPFRQWTSHTKKKVVTLFFEKRDKYYLFWQFEFKNSDNYNSIQLVNSCQFEIVN</sequence>
<accession>A0A176S5W1</accession>
<dbReference type="AlphaFoldDB" id="A0A176S5W1"/>
<reference evidence="2 3" key="1">
    <citation type="submission" date="2016-05" db="EMBL/GenBank/DDBJ databases">
        <title>Single-cell genome of chain-forming Candidatus Thiomargarita nelsonii and comparison to other large sulfur-oxidizing bacteria.</title>
        <authorList>
            <person name="Winkel M."/>
            <person name="Salman V."/>
            <person name="Woyke T."/>
            <person name="Schulz-Vogt H."/>
            <person name="Richter M."/>
            <person name="Flood B."/>
            <person name="Bailey J."/>
            <person name="Amann R."/>
            <person name="Mussmann M."/>
        </authorList>
    </citation>
    <scope>NUCLEOTIDE SEQUENCE [LARGE SCALE GENOMIC DNA]</scope>
    <source>
        <strain evidence="2 3">THI036</strain>
    </source>
</reference>
<evidence type="ECO:0000313" key="3">
    <source>
        <dbReference type="Proteomes" id="UP000076962"/>
    </source>
</evidence>
<evidence type="ECO:0000259" key="1">
    <source>
        <dbReference type="Pfam" id="PF22518"/>
    </source>
</evidence>
<feature type="domain" description="DUF6997" evidence="1">
    <location>
        <begin position="12"/>
        <end position="89"/>
    </location>
</feature>
<comment type="caution">
    <text evidence="2">The sequence shown here is derived from an EMBL/GenBank/DDBJ whole genome shotgun (WGS) entry which is preliminary data.</text>
</comment>